<dbReference type="Proteomes" id="UP000176867">
    <property type="component" value="Unassembled WGS sequence"/>
</dbReference>
<dbReference type="STRING" id="1798533.A2609_02740"/>
<reference evidence="2 3" key="1">
    <citation type="journal article" date="2016" name="Nat. Commun.">
        <title>Thousands of microbial genomes shed light on interconnected biogeochemical processes in an aquifer system.</title>
        <authorList>
            <person name="Anantharaman K."/>
            <person name="Brown C.T."/>
            <person name="Hug L.A."/>
            <person name="Sharon I."/>
            <person name="Castelle C.J."/>
            <person name="Probst A.J."/>
            <person name="Thomas B.C."/>
            <person name="Singh A."/>
            <person name="Wilkins M.J."/>
            <person name="Karaoz U."/>
            <person name="Brodie E.L."/>
            <person name="Williams K.H."/>
            <person name="Hubbard S.S."/>
            <person name="Banfield J.F."/>
        </authorList>
    </citation>
    <scope>NUCLEOTIDE SEQUENCE [LARGE SCALE GENOMIC DNA]</scope>
</reference>
<feature type="domain" description="NYN" evidence="1">
    <location>
        <begin position="149"/>
        <end position="221"/>
    </location>
</feature>
<sequence length="258" mass="29868">MFTPKTERIREITESKAEVITQLESLFATKTRMYIDYANVRPWSERLQWHIELKRLKQFLDSFNTIDAVNFYNGYLAGNERSEKEKKDAEDCKYVLRTKPVKIMNFSIDASSVMPDSTVLLDQFIRRALLKKYEISTIEYLNDRFKDMNKKGAYVIEDMKCNFDVEIGVDMLLDCERDSAETFVLWSGDSDFADPVTKLMSAGKKVILFATARKVSKELSALTAQGLMIFDIQKIRDFICWGRELERKGDPSEGAPKL</sequence>
<accession>A0A1F6G7W9</accession>
<gene>
    <name evidence="2" type="ORF">A2609_02740</name>
</gene>
<organism evidence="2 3">
    <name type="scientific">Candidatus Kaiserbacteria bacterium RIFOXYD1_FULL_47_14</name>
    <dbReference type="NCBI Taxonomy" id="1798533"/>
    <lineage>
        <taxon>Bacteria</taxon>
        <taxon>Candidatus Kaiseribacteriota</taxon>
    </lineage>
</organism>
<evidence type="ECO:0000313" key="2">
    <source>
        <dbReference type="EMBL" id="OGG94202.1"/>
    </source>
</evidence>
<name>A0A1F6G7W9_9BACT</name>
<dbReference type="PANTHER" id="PTHR35458">
    <property type="entry name" value="SLR0755 PROTEIN"/>
    <property type="match status" value="1"/>
</dbReference>
<comment type="caution">
    <text evidence="2">The sequence shown here is derived from an EMBL/GenBank/DDBJ whole genome shotgun (WGS) entry which is preliminary data.</text>
</comment>
<evidence type="ECO:0000313" key="3">
    <source>
        <dbReference type="Proteomes" id="UP000176867"/>
    </source>
</evidence>
<dbReference type="Gene3D" id="3.40.50.1010">
    <property type="entry name" value="5'-nuclease"/>
    <property type="match status" value="1"/>
</dbReference>
<dbReference type="PANTHER" id="PTHR35458:SF2">
    <property type="entry name" value="SLR0755 PROTEIN"/>
    <property type="match status" value="1"/>
</dbReference>
<dbReference type="InterPro" id="IPR021139">
    <property type="entry name" value="NYN"/>
</dbReference>
<evidence type="ECO:0000259" key="1">
    <source>
        <dbReference type="Pfam" id="PF01936"/>
    </source>
</evidence>
<dbReference type="AlphaFoldDB" id="A0A1F6G7W9"/>
<dbReference type="Pfam" id="PF01936">
    <property type="entry name" value="NYN"/>
    <property type="match status" value="1"/>
</dbReference>
<dbReference type="GO" id="GO:0004540">
    <property type="term" value="F:RNA nuclease activity"/>
    <property type="evidence" value="ECO:0007669"/>
    <property type="project" value="InterPro"/>
</dbReference>
<dbReference type="InterPro" id="IPR047140">
    <property type="entry name" value="LabA"/>
</dbReference>
<dbReference type="EMBL" id="MFMU01000001">
    <property type="protein sequence ID" value="OGG94202.1"/>
    <property type="molecule type" value="Genomic_DNA"/>
</dbReference>
<proteinExistence type="predicted"/>
<protein>
    <recommendedName>
        <fullName evidence="1">NYN domain-containing protein</fullName>
    </recommendedName>
</protein>